<gene>
    <name evidence="2" type="ORF">RchiOBHm_Chr1g0343361</name>
</gene>
<name>A0A2P6SE78_ROSCH</name>
<dbReference type="Proteomes" id="UP000238479">
    <property type="component" value="Chromosome 1"/>
</dbReference>
<feature type="transmembrane region" description="Helical" evidence="1">
    <location>
        <begin position="114"/>
        <end position="132"/>
    </location>
</feature>
<dbReference type="EMBL" id="PDCK01000039">
    <property type="protein sequence ID" value="PRQ56989.1"/>
    <property type="molecule type" value="Genomic_DNA"/>
</dbReference>
<evidence type="ECO:0000256" key="1">
    <source>
        <dbReference type="SAM" id="Phobius"/>
    </source>
</evidence>
<keyword evidence="1" id="KW-0812">Transmembrane</keyword>
<sequence>MYHLQPHNTIWSDISCSIILNLHNILFGVRLVPTSTSLYLGSEICTPQITNCTPYQFFNNISPHINLYFPKYPQVRFYFIFSFSLFFLLLSLSLSLSSKPRQNFLSFFSKQSHYFFSLSPLSSLSLSLSLSLSSKPRQFCLSFFSKQSFSLSSLNKVKLSSTETFPTSSIHLSKPAAGRRAHGSSVFRWYGRRLTI</sequence>
<protein>
    <submittedName>
        <fullName evidence="2">Uncharacterized protein</fullName>
    </submittedName>
</protein>
<comment type="caution">
    <text evidence="2">The sequence shown here is derived from an EMBL/GenBank/DDBJ whole genome shotgun (WGS) entry which is preliminary data.</text>
</comment>
<dbReference type="Gramene" id="PRQ56989">
    <property type="protein sequence ID" value="PRQ56989"/>
    <property type="gene ID" value="RchiOBHm_Chr1g0343361"/>
</dbReference>
<accession>A0A2P6SE78</accession>
<dbReference type="AlphaFoldDB" id="A0A2P6SE78"/>
<keyword evidence="1" id="KW-0472">Membrane</keyword>
<evidence type="ECO:0000313" key="3">
    <source>
        <dbReference type="Proteomes" id="UP000238479"/>
    </source>
</evidence>
<organism evidence="2 3">
    <name type="scientific">Rosa chinensis</name>
    <name type="common">China rose</name>
    <dbReference type="NCBI Taxonomy" id="74649"/>
    <lineage>
        <taxon>Eukaryota</taxon>
        <taxon>Viridiplantae</taxon>
        <taxon>Streptophyta</taxon>
        <taxon>Embryophyta</taxon>
        <taxon>Tracheophyta</taxon>
        <taxon>Spermatophyta</taxon>
        <taxon>Magnoliopsida</taxon>
        <taxon>eudicotyledons</taxon>
        <taxon>Gunneridae</taxon>
        <taxon>Pentapetalae</taxon>
        <taxon>rosids</taxon>
        <taxon>fabids</taxon>
        <taxon>Rosales</taxon>
        <taxon>Rosaceae</taxon>
        <taxon>Rosoideae</taxon>
        <taxon>Rosoideae incertae sedis</taxon>
        <taxon>Rosa</taxon>
    </lineage>
</organism>
<keyword evidence="3" id="KW-1185">Reference proteome</keyword>
<reference evidence="2 3" key="1">
    <citation type="journal article" date="2018" name="Nat. Genet.">
        <title>The Rosa genome provides new insights in the design of modern roses.</title>
        <authorList>
            <person name="Bendahmane M."/>
        </authorList>
    </citation>
    <scope>NUCLEOTIDE SEQUENCE [LARGE SCALE GENOMIC DNA]</scope>
    <source>
        <strain evidence="3">cv. Old Blush</strain>
    </source>
</reference>
<evidence type="ECO:0000313" key="2">
    <source>
        <dbReference type="EMBL" id="PRQ56989.1"/>
    </source>
</evidence>
<proteinExistence type="predicted"/>
<keyword evidence="1" id="KW-1133">Transmembrane helix</keyword>
<feature type="transmembrane region" description="Helical" evidence="1">
    <location>
        <begin position="75"/>
        <end position="94"/>
    </location>
</feature>